<evidence type="ECO:0000256" key="1">
    <source>
        <dbReference type="SAM" id="Phobius"/>
    </source>
</evidence>
<evidence type="ECO:0000313" key="2">
    <source>
        <dbReference type="EMBL" id="NUB02680.1"/>
    </source>
</evidence>
<evidence type="ECO:0008006" key="4">
    <source>
        <dbReference type="Google" id="ProtNLM"/>
    </source>
</evidence>
<gene>
    <name evidence="2" type="ORF">GBZ48_25900</name>
</gene>
<accession>A0ABX2KPN9</accession>
<keyword evidence="1" id="KW-0812">Transmembrane</keyword>
<dbReference type="Proteomes" id="UP000605086">
    <property type="component" value="Unassembled WGS sequence"/>
</dbReference>
<proteinExistence type="predicted"/>
<keyword evidence="1" id="KW-0472">Membrane</keyword>
<dbReference type="PANTHER" id="PTHR32196">
    <property type="entry name" value="ABC TRANSPORTER PERMEASE PROTEIN YPHD-RELATED-RELATED"/>
    <property type="match status" value="1"/>
</dbReference>
<organism evidence="2 3">
    <name type="scientific">Azospirillum melinis</name>
    <dbReference type="NCBI Taxonomy" id="328839"/>
    <lineage>
        <taxon>Bacteria</taxon>
        <taxon>Pseudomonadati</taxon>
        <taxon>Pseudomonadota</taxon>
        <taxon>Alphaproteobacteria</taxon>
        <taxon>Rhodospirillales</taxon>
        <taxon>Azospirillaceae</taxon>
        <taxon>Azospirillum</taxon>
    </lineage>
</organism>
<comment type="caution">
    <text evidence="2">The sequence shown here is derived from an EMBL/GenBank/DDBJ whole genome shotgun (WGS) entry which is preliminary data.</text>
</comment>
<feature type="transmembrane region" description="Helical" evidence="1">
    <location>
        <begin position="141"/>
        <end position="157"/>
    </location>
</feature>
<reference evidence="2 3" key="1">
    <citation type="submission" date="2019-10" db="EMBL/GenBank/DDBJ databases">
        <title>Genome sequence of Azospirillum melinis.</title>
        <authorList>
            <person name="Ambrosini A."/>
            <person name="Sant'Anna F.H."/>
            <person name="Cassan F.D."/>
            <person name="Souza E.M."/>
            <person name="Passaglia L.M.P."/>
        </authorList>
    </citation>
    <scope>NUCLEOTIDE SEQUENCE [LARGE SCALE GENOMIC DNA]</scope>
    <source>
        <strain evidence="2 3">TMCY0552</strain>
    </source>
</reference>
<protein>
    <recommendedName>
        <fullName evidence="4">ABC transporter permease</fullName>
    </recommendedName>
</protein>
<dbReference type="EMBL" id="WHOS01000045">
    <property type="protein sequence ID" value="NUB02680.1"/>
    <property type="molecule type" value="Genomic_DNA"/>
</dbReference>
<keyword evidence="3" id="KW-1185">Reference proteome</keyword>
<feature type="transmembrane region" description="Helical" evidence="1">
    <location>
        <begin position="115"/>
        <end position="135"/>
    </location>
</feature>
<sequence length="163" mass="16848">MCRTACGFHRCCFRPPADCWRRRTEGNCSRKPELACSVTHACRIDLTGADCRAFESGALSRELNRRAAALTGTLLSARAGGAFLDMGSPFLLQSVGAVVLGGTLIFGGSATAAGTLFGSVLLVLIVTTMQIAGLPGGTQEIIQGLVIIAVLAFAGDARSRGSA</sequence>
<evidence type="ECO:0000313" key="3">
    <source>
        <dbReference type="Proteomes" id="UP000605086"/>
    </source>
</evidence>
<keyword evidence="1" id="KW-1133">Transmembrane helix</keyword>
<name>A0ABX2KPN9_9PROT</name>